<dbReference type="EMBL" id="SJSL01000002">
    <property type="protein sequence ID" value="TCD01796.1"/>
    <property type="molecule type" value="Genomic_DNA"/>
</dbReference>
<evidence type="ECO:0000313" key="3">
    <source>
        <dbReference type="Proteomes" id="UP000293347"/>
    </source>
</evidence>
<dbReference type="AlphaFoldDB" id="A0A4R0NMA2"/>
<accession>A0A4R0NMA2</accession>
<dbReference type="Proteomes" id="UP000293347">
    <property type="component" value="Unassembled WGS sequence"/>
</dbReference>
<dbReference type="PANTHER" id="PTHR21366">
    <property type="entry name" value="GLYOXALASE FAMILY PROTEIN"/>
    <property type="match status" value="1"/>
</dbReference>
<dbReference type="Pfam" id="PF00903">
    <property type="entry name" value="Glyoxalase"/>
    <property type="match status" value="1"/>
</dbReference>
<dbReference type="InterPro" id="IPR037523">
    <property type="entry name" value="VOC_core"/>
</dbReference>
<dbReference type="InterPro" id="IPR050383">
    <property type="entry name" value="GlyoxalaseI/FosfomycinResist"/>
</dbReference>
<dbReference type="InterPro" id="IPR004360">
    <property type="entry name" value="Glyas_Fos-R_dOase_dom"/>
</dbReference>
<comment type="caution">
    <text evidence="2">The sequence shown here is derived from an EMBL/GenBank/DDBJ whole genome shotgun (WGS) entry which is preliminary data.</text>
</comment>
<evidence type="ECO:0000313" key="2">
    <source>
        <dbReference type="EMBL" id="TCD01796.1"/>
    </source>
</evidence>
<sequence length="133" mass="15050">MAQKEKKQTAVLNHIAVYVADLQKATDFYHGIFDLEIIPEPFKDGRHTWFTLGPAGQLHLIQGAKASTVHDKNEHLCFSVPSIETFIKKLNSKNINFEDWGGTAKGITNRADGIKQVYFKDPDGHWLEVNDDK</sequence>
<dbReference type="InterPro" id="IPR029068">
    <property type="entry name" value="Glyas_Bleomycin-R_OHBP_Dase"/>
</dbReference>
<dbReference type="Gene3D" id="3.10.180.10">
    <property type="entry name" value="2,3-Dihydroxybiphenyl 1,2-Dioxygenase, domain 1"/>
    <property type="match status" value="1"/>
</dbReference>
<proteinExistence type="predicted"/>
<name>A0A4R0NMA2_9SPHI</name>
<dbReference type="PANTHER" id="PTHR21366:SF22">
    <property type="entry name" value="VOC DOMAIN-CONTAINING PROTEIN"/>
    <property type="match status" value="1"/>
</dbReference>
<dbReference type="SUPFAM" id="SSF54593">
    <property type="entry name" value="Glyoxalase/Bleomycin resistance protein/Dihydroxybiphenyl dioxygenase"/>
    <property type="match status" value="1"/>
</dbReference>
<evidence type="ECO:0000259" key="1">
    <source>
        <dbReference type="PROSITE" id="PS51819"/>
    </source>
</evidence>
<dbReference type="OrthoDB" id="192739at2"/>
<protein>
    <submittedName>
        <fullName evidence="2">VOC family protein</fullName>
    </submittedName>
</protein>
<feature type="domain" description="VOC" evidence="1">
    <location>
        <begin position="11"/>
        <end position="132"/>
    </location>
</feature>
<gene>
    <name evidence="2" type="ORF">EZ437_08665</name>
</gene>
<dbReference type="PROSITE" id="PS51819">
    <property type="entry name" value="VOC"/>
    <property type="match status" value="1"/>
</dbReference>
<reference evidence="2 3" key="1">
    <citation type="submission" date="2019-02" db="EMBL/GenBank/DDBJ databases">
        <title>Pedobacter sp. RP-1-14 sp. nov., isolated from Arctic soil.</title>
        <authorList>
            <person name="Dahal R.H."/>
        </authorList>
    </citation>
    <scope>NUCLEOTIDE SEQUENCE [LARGE SCALE GENOMIC DNA]</scope>
    <source>
        <strain evidence="2 3">RP-1-14</strain>
    </source>
</reference>
<keyword evidence="3" id="KW-1185">Reference proteome</keyword>
<organism evidence="2 3">
    <name type="scientific">Pedobacter psychroterrae</name>
    <dbReference type="NCBI Taxonomy" id="2530453"/>
    <lineage>
        <taxon>Bacteria</taxon>
        <taxon>Pseudomonadati</taxon>
        <taxon>Bacteroidota</taxon>
        <taxon>Sphingobacteriia</taxon>
        <taxon>Sphingobacteriales</taxon>
        <taxon>Sphingobacteriaceae</taxon>
        <taxon>Pedobacter</taxon>
    </lineage>
</organism>